<accession>A0A852W025</accession>
<reference evidence="1 2" key="1">
    <citation type="submission" date="2020-07" db="EMBL/GenBank/DDBJ databases">
        <title>Sequencing the genomes of 1000 actinobacteria strains.</title>
        <authorList>
            <person name="Klenk H.-P."/>
        </authorList>
    </citation>
    <scope>NUCLEOTIDE SEQUENCE [LARGE SCALE GENOMIC DNA]</scope>
    <source>
        <strain evidence="1 2">DSM 44749</strain>
    </source>
</reference>
<evidence type="ECO:0000313" key="1">
    <source>
        <dbReference type="EMBL" id="NYG00841.1"/>
    </source>
</evidence>
<comment type="caution">
    <text evidence="1">The sequence shown here is derived from an EMBL/GenBank/DDBJ whole genome shotgun (WGS) entry which is preliminary data.</text>
</comment>
<gene>
    <name evidence="1" type="ORF">HDA37_001126</name>
</gene>
<dbReference type="GeneID" id="98050935"/>
<protein>
    <submittedName>
        <fullName evidence="1">Uncharacterized protein</fullName>
    </submittedName>
</protein>
<dbReference type="AlphaFoldDB" id="A0A852W025"/>
<proteinExistence type="predicted"/>
<dbReference type="RefSeq" id="WP_179760447.1">
    <property type="nucleotide sequence ID" value="NZ_BAAAJZ010000008.1"/>
</dbReference>
<organism evidence="1 2">
    <name type="scientific">Pseudonocardia alni</name>
    <name type="common">Amycolata alni</name>
    <dbReference type="NCBI Taxonomy" id="33907"/>
    <lineage>
        <taxon>Bacteria</taxon>
        <taxon>Bacillati</taxon>
        <taxon>Actinomycetota</taxon>
        <taxon>Actinomycetes</taxon>
        <taxon>Pseudonocardiales</taxon>
        <taxon>Pseudonocardiaceae</taxon>
        <taxon>Pseudonocardia</taxon>
    </lineage>
</organism>
<keyword evidence="2" id="KW-1185">Reference proteome</keyword>
<sequence>MSGADATLDAHLGWTLYRVLDGLRFPVPRWRVLAQADAWGVGGSLRLWLTDLPEGSYAGVHTVVAEIRRIRRTS</sequence>
<evidence type="ECO:0000313" key="2">
    <source>
        <dbReference type="Proteomes" id="UP000549695"/>
    </source>
</evidence>
<dbReference type="EMBL" id="JACCCZ010000001">
    <property type="protein sequence ID" value="NYG00841.1"/>
    <property type="molecule type" value="Genomic_DNA"/>
</dbReference>
<dbReference type="Proteomes" id="UP000549695">
    <property type="component" value="Unassembled WGS sequence"/>
</dbReference>
<name>A0A852W025_PSEA5</name>